<protein>
    <submittedName>
        <fullName evidence="2">Integrase</fullName>
    </submittedName>
</protein>
<dbReference type="HOGENOM" id="CLU_2230893_0_0_4"/>
<gene>
    <name evidence="2" type="primary">intF</name>
    <name evidence="2" type="ORF">ebB189</name>
</gene>
<dbReference type="Gene3D" id="1.10.443.10">
    <property type="entry name" value="Intergrase catalytic core"/>
    <property type="match status" value="1"/>
</dbReference>
<dbReference type="Proteomes" id="UP000006552">
    <property type="component" value="Chromosome"/>
</dbReference>
<proteinExistence type="predicted"/>
<keyword evidence="3" id="KW-1185">Reference proteome</keyword>
<evidence type="ECO:0000313" key="2">
    <source>
        <dbReference type="EMBL" id="CAI09175.1"/>
    </source>
</evidence>
<name>Q5P0I9_AROAE</name>
<dbReference type="EMBL" id="CR555306">
    <property type="protein sequence ID" value="CAI09175.1"/>
    <property type="molecule type" value="Genomic_DNA"/>
</dbReference>
<keyword evidence="1" id="KW-0233">DNA recombination</keyword>
<dbReference type="InterPro" id="IPR011010">
    <property type="entry name" value="DNA_brk_join_enz"/>
</dbReference>
<evidence type="ECO:0000256" key="1">
    <source>
        <dbReference type="ARBA" id="ARBA00023172"/>
    </source>
</evidence>
<dbReference type="InterPro" id="IPR013762">
    <property type="entry name" value="Integrase-like_cat_sf"/>
</dbReference>
<evidence type="ECO:0000313" key="3">
    <source>
        <dbReference type="Proteomes" id="UP000006552"/>
    </source>
</evidence>
<accession>Q5P0I9</accession>
<dbReference type="GO" id="GO:0003677">
    <property type="term" value="F:DNA binding"/>
    <property type="evidence" value="ECO:0007669"/>
    <property type="project" value="InterPro"/>
</dbReference>
<dbReference type="STRING" id="76114.ebB189"/>
<reference evidence="2 3" key="1">
    <citation type="journal article" date="2005" name="Arch. Microbiol.">
        <title>The genome sequence of an anaerobic aromatic-degrading denitrifying bacterium, strain EbN1.</title>
        <authorList>
            <person name="Rabus R."/>
            <person name="Kube M."/>
            <person name="Heider J."/>
            <person name="Beck A."/>
            <person name="Heitmann K."/>
            <person name="Widdel F."/>
            <person name="Reinhardt R."/>
        </authorList>
    </citation>
    <scope>NUCLEOTIDE SEQUENCE [LARGE SCALE GENOMIC DNA]</scope>
    <source>
        <strain evidence="2 3">EbN1</strain>
    </source>
</reference>
<dbReference type="KEGG" id="eba:ebB189"/>
<dbReference type="eggNOG" id="COG4974">
    <property type="taxonomic scope" value="Bacteria"/>
</dbReference>
<dbReference type="GO" id="GO:0015074">
    <property type="term" value="P:DNA integration"/>
    <property type="evidence" value="ECO:0007669"/>
    <property type="project" value="InterPro"/>
</dbReference>
<dbReference type="SUPFAM" id="SSF56349">
    <property type="entry name" value="DNA breaking-rejoining enzymes"/>
    <property type="match status" value="1"/>
</dbReference>
<dbReference type="GO" id="GO:0006310">
    <property type="term" value="P:DNA recombination"/>
    <property type="evidence" value="ECO:0007669"/>
    <property type="project" value="UniProtKB-KW"/>
</dbReference>
<organism evidence="2 3">
    <name type="scientific">Aromatoleum aromaticum (strain DSM 19018 / LMG 30748 / EbN1)</name>
    <name type="common">Azoarcus sp. (strain EbN1)</name>
    <dbReference type="NCBI Taxonomy" id="76114"/>
    <lineage>
        <taxon>Bacteria</taxon>
        <taxon>Pseudomonadati</taxon>
        <taxon>Pseudomonadota</taxon>
        <taxon>Betaproteobacteria</taxon>
        <taxon>Rhodocyclales</taxon>
        <taxon>Rhodocyclaceae</taxon>
        <taxon>Aromatoleum</taxon>
    </lineage>
</organism>
<sequence>MRLMERACLRVKDLDFEYWQIVVRDGKGQKDRVVPPRARWPMVQERAFRGGARLSQIWTLSDFVIRLTSPASACLLTVPPGRCAPRVSGFWTAGSSRRRLHIFRL</sequence>
<dbReference type="AlphaFoldDB" id="Q5P0I9"/>